<keyword evidence="1" id="KW-0812">Transmembrane</keyword>
<gene>
    <name evidence="2" type="ORF">ATCC51562_1044</name>
</gene>
<dbReference type="PATRIC" id="fig|1242969.3.peg.68"/>
<keyword evidence="1" id="KW-1133">Transmembrane helix</keyword>
<accession>U2ERZ7</accession>
<sequence length="39" mass="4628">MVHFLKKVVQFLRIALFYTMLSMNLLLFLLIGKILSQDE</sequence>
<evidence type="ECO:0000313" key="3">
    <source>
        <dbReference type="Proteomes" id="UP000016627"/>
    </source>
</evidence>
<evidence type="ECO:0000313" key="2">
    <source>
        <dbReference type="EMBL" id="ERJ26886.1"/>
    </source>
</evidence>
<organism evidence="2 3">
    <name type="scientific">Campylobacter concisus ATCC 51562</name>
    <dbReference type="NCBI Taxonomy" id="1242969"/>
    <lineage>
        <taxon>Bacteria</taxon>
        <taxon>Pseudomonadati</taxon>
        <taxon>Campylobacterota</taxon>
        <taxon>Epsilonproteobacteria</taxon>
        <taxon>Campylobacterales</taxon>
        <taxon>Campylobacteraceae</taxon>
        <taxon>Campylobacter</taxon>
    </lineage>
</organism>
<name>U2ERZ7_9BACT</name>
<proteinExistence type="predicted"/>
<dbReference type="Proteomes" id="UP000016627">
    <property type="component" value="Unassembled WGS sequence"/>
</dbReference>
<evidence type="ECO:0000256" key="1">
    <source>
        <dbReference type="SAM" id="Phobius"/>
    </source>
</evidence>
<reference evidence="2 3" key="1">
    <citation type="journal article" date="2013" name="BMC Genomics">
        <title>Comparative genomics of Campylobacter concisus isolates reveals genetic diversity and provides insights into disease association.</title>
        <authorList>
            <person name="Deshpande N.P."/>
            <person name="Kaakoush N.O."/>
            <person name="Wilkins M.R."/>
            <person name="Mitchell H.M."/>
        </authorList>
    </citation>
    <scope>NUCLEOTIDE SEQUENCE [LARGE SCALE GENOMIC DNA]</scope>
    <source>
        <strain evidence="2 3">ATCC 51562</strain>
    </source>
</reference>
<comment type="caution">
    <text evidence="2">The sequence shown here is derived from an EMBL/GenBank/DDBJ whole genome shotgun (WGS) entry which is preliminary data.</text>
</comment>
<feature type="transmembrane region" description="Helical" evidence="1">
    <location>
        <begin position="12"/>
        <end position="35"/>
    </location>
</feature>
<keyword evidence="1" id="KW-0472">Membrane</keyword>
<dbReference type="AlphaFoldDB" id="U2ERZ7"/>
<protein>
    <submittedName>
        <fullName evidence="2">Uncharacterized protein</fullName>
    </submittedName>
</protein>
<dbReference type="EMBL" id="ANNI01000001">
    <property type="protein sequence ID" value="ERJ26886.1"/>
    <property type="molecule type" value="Genomic_DNA"/>
</dbReference>